<organism evidence="2 3">
    <name type="scientific">Paraburkholderia graminis</name>
    <dbReference type="NCBI Taxonomy" id="60548"/>
    <lineage>
        <taxon>Bacteria</taxon>
        <taxon>Pseudomonadati</taxon>
        <taxon>Pseudomonadota</taxon>
        <taxon>Betaproteobacteria</taxon>
        <taxon>Burkholderiales</taxon>
        <taxon>Burkholderiaceae</taxon>
        <taxon>Paraburkholderia</taxon>
    </lineage>
</organism>
<evidence type="ECO:0000256" key="1">
    <source>
        <dbReference type="SAM" id="MobiDB-lite"/>
    </source>
</evidence>
<comment type="caution">
    <text evidence="2">The sequence shown here is derived from an EMBL/GenBank/DDBJ whole genome shotgun (WGS) entry which is preliminary data.</text>
</comment>
<accession>A0ABD5CJQ6</accession>
<dbReference type="Proteomes" id="UP001245184">
    <property type="component" value="Unassembled WGS sequence"/>
</dbReference>
<reference evidence="2 3" key="1">
    <citation type="submission" date="2023-08" db="EMBL/GenBank/DDBJ databases">
        <title>Genome sequencing of plant associated microbes to promote plant fitness in Sorghum bicolor and Oryza sativa.</title>
        <authorList>
            <person name="Coleman-Derr D."/>
        </authorList>
    </citation>
    <scope>NUCLEOTIDE SEQUENCE [LARGE SCALE GENOMIC DNA]</scope>
    <source>
        <strain evidence="2 3">SLBN-33</strain>
    </source>
</reference>
<name>A0ABD5CJQ6_9BURK</name>
<sequence length="82" mass="8689">MQEVHTHRGFTVTVLAEDDPAGGSTVTTRIQRDDGGQPDNGEWAAPRQSRSRFRGAAAIGGALDDARRQIDSALGSDDPLGE</sequence>
<protein>
    <submittedName>
        <fullName evidence="2">Uncharacterized protein</fullName>
    </submittedName>
</protein>
<evidence type="ECO:0000313" key="2">
    <source>
        <dbReference type="EMBL" id="MDR6204119.1"/>
    </source>
</evidence>
<feature type="region of interest" description="Disordered" evidence="1">
    <location>
        <begin position="17"/>
        <end position="53"/>
    </location>
</feature>
<gene>
    <name evidence="2" type="ORF">QF025_002839</name>
</gene>
<dbReference type="RefSeq" id="WP_029969040.1">
    <property type="nucleotide sequence ID" value="NZ_ATXV01000006.1"/>
</dbReference>
<dbReference type="EMBL" id="JAVIZN010000002">
    <property type="protein sequence ID" value="MDR6204119.1"/>
    <property type="molecule type" value="Genomic_DNA"/>
</dbReference>
<dbReference type="AlphaFoldDB" id="A0ABD5CJQ6"/>
<proteinExistence type="predicted"/>
<evidence type="ECO:0000313" key="3">
    <source>
        <dbReference type="Proteomes" id="UP001245184"/>
    </source>
</evidence>